<proteinExistence type="predicted"/>
<organism evidence="1 2">
    <name type="scientific">Paenibacillus auburnensis</name>
    <dbReference type="NCBI Taxonomy" id="2905649"/>
    <lineage>
        <taxon>Bacteria</taxon>
        <taxon>Bacillati</taxon>
        <taxon>Bacillota</taxon>
        <taxon>Bacilli</taxon>
        <taxon>Bacillales</taxon>
        <taxon>Paenibacillaceae</taxon>
        <taxon>Paenibacillus</taxon>
    </lineage>
</organism>
<dbReference type="EMBL" id="CAKMMG010000001">
    <property type="protein sequence ID" value="CAH1194132.1"/>
    <property type="molecule type" value="Genomic_DNA"/>
</dbReference>
<evidence type="ECO:0000313" key="1">
    <source>
        <dbReference type="EMBL" id="CAH1194132.1"/>
    </source>
</evidence>
<sequence>MFGWLKRNNKVKHPYHDLNLGLIKEYSMIVPKAELGKWTGKGWIEDRTFMDFHYAPGKGEAMILSRPRSLKEIEIGSLLNSRVVDFTSQLGSYGMGGPGFFGVLLDQEGSQQYLVYAVWHSGQYIMMEGRVITCHLKYNRTYKPWVSEWAGESAEEQWDQLSGVIKGSVITGITLCDAELHLELSADNSIHELIFYQYNEALPPLGNGEARKQAFQQGVIGDYIILSEKNAVLHV</sequence>
<dbReference type="Proteomes" id="UP000838324">
    <property type="component" value="Unassembled WGS sequence"/>
</dbReference>
<comment type="caution">
    <text evidence="1">The sequence shown here is derived from an EMBL/GenBank/DDBJ whole genome shotgun (WGS) entry which is preliminary data.</text>
</comment>
<evidence type="ECO:0000313" key="2">
    <source>
        <dbReference type="Proteomes" id="UP000838324"/>
    </source>
</evidence>
<protein>
    <submittedName>
        <fullName evidence="1">Uncharacterized protein</fullName>
    </submittedName>
</protein>
<gene>
    <name evidence="1" type="ORF">PAECIP111892_01421</name>
</gene>
<keyword evidence="2" id="KW-1185">Reference proteome</keyword>
<name>A0ABM9BSJ5_9BACL</name>
<accession>A0ABM9BSJ5</accession>
<dbReference type="RefSeq" id="WP_236331343.1">
    <property type="nucleotide sequence ID" value="NZ_CAKMMG010000001.1"/>
</dbReference>
<reference evidence="1" key="1">
    <citation type="submission" date="2022-01" db="EMBL/GenBank/DDBJ databases">
        <authorList>
            <person name="Criscuolo A."/>
        </authorList>
    </citation>
    <scope>NUCLEOTIDE SEQUENCE</scope>
    <source>
        <strain evidence="1">CIP111892</strain>
    </source>
</reference>